<keyword evidence="1" id="KW-1133">Transmembrane helix</keyword>
<proteinExistence type="predicted"/>
<dbReference type="GeneID" id="26136978"/>
<dbReference type="PATRIC" id="fig|55802.8.peg.1719"/>
<organism evidence="2 3">
    <name type="scientific">Thermococcus barophilus</name>
    <dbReference type="NCBI Taxonomy" id="55802"/>
    <lineage>
        <taxon>Archaea</taxon>
        <taxon>Methanobacteriati</taxon>
        <taxon>Methanobacteriota</taxon>
        <taxon>Thermococci</taxon>
        <taxon>Thermococcales</taxon>
        <taxon>Thermococcaceae</taxon>
        <taxon>Thermococcus</taxon>
    </lineage>
</organism>
<evidence type="ECO:0000313" key="3">
    <source>
        <dbReference type="Proteomes" id="UP000066042"/>
    </source>
</evidence>
<evidence type="ECO:0000256" key="1">
    <source>
        <dbReference type="SAM" id="Phobius"/>
    </source>
</evidence>
<protein>
    <submittedName>
        <fullName evidence="2">Membrane bound [NiFe]-hydrogenase MBH2, subunit Mbh2I</fullName>
    </submittedName>
</protein>
<keyword evidence="1" id="KW-0472">Membrane</keyword>
<accession>A0A0S1XD01</accession>
<dbReference type="Proteomes" id="UP000066042">
    <property type="component" value="Chromosome"/>
</dbReference>
<name>A0A0S1XD01_THEBA</name>
<evidence type="ECO:0000313" key="2">
    <source>
        <dbReference type="EMBL" id="ALM75650.1"/>
    </source>
</evidence>
<gene>
    <name evidence="2" type="primary">mbh2I</name>
    <name evidence="2" type="ORF">TBCH5v1_1740</name>
</gene>
<dbReference type="AlphaFoldDB" id="A0A0S1XD01"/>
<sequence>MFGYWDALYFIYVFIIGLIISYILMKWGEKASMGTRRVGAGTKVYLSGEDEDEVIPQFEHLRGYFTGRHVMWGLIRGINRMFIAFRREHTGLLTDYVAYLLVTVAIILGVLIIWG</sequence>
<feature type="transmembrane region" description="Helical" evidence="1">
    <location>
        <begin position="96"/>
        <end position="114"/>
    </location>
</feature>
<keyword evidence="1" id="KW-0812">Transmembrane</keyword>
<feature type="transmembrane region" description="Helical" evidence="1">
    <location>
        <begin position="6"/>
        <end position="25"/>
    </location>
</feature>
<dbReference type="EMBL" id="CP013050">
    <property type="protein sequence ID" value="ALM75650.1"/>
    <property type="molecule type" value="Genomic_DNA"/>
</dbReference>
<dbReference type="STRING" id="55802.TBCH5v1_1740"/>
<reference evidence="2 3" key="1">
    <citation type="journal article" date="2016" name="Genome Announc.">
        <title>Complete genome sequence of the hyperthermophilic and piezophilic archaeon Thermococcus barophilus Ch5, capable of growth at the expense of hydrogenogenesis from carbon monoxide and formate.</title>
        <authorList>
            <person name="Oger P."/>
            <person name="Sokolova T.G."/>
            <person name="Kozhevnikova D.A."/>
            <person name="Taranov E.A."/>
            <person name="Vannier P."/>
            <person name="Lee H.S."/>
            <person name="Kwon K.K."/>
            <person name="Kang S.G."/>
            <person name="Lee J.H."/>
            <person name="Bonch-Osmolovskaya E.A."/>
            <person name="Lebedinsky A.V."/>
        </authorList>
    </citation>
    <scope>NUCLEOTIDE SEQUENCE [LARGE SCALE GENOMIC DNA]</scope>
    <source>
        <strain evidence="3">Ch5</strain>
    </source>
</reference>
<dbReference type="RefSeq" id="WP_056934220.1">
    <property type="nucleotide sequence ID" value="NZ_CP013050.1"/>
</dbReference>